<dbReference type="PIRSF" id="PIRSF000722">
    <property type="entry name" value="Acetate_prop_kin"/>
    <property type="match status" value="1"/>
</dbReference>
<keyword evidence="2 9" id="KW-0963">Cytoplasm</keyword>
<comment type="function">
    <text evidence="9">Catalyzes the formation of acetyl phosphate from acetate and ATP. Can also catalyze the reverse reaction.</text>
</comment>
<organism evidence="11 12">
    <name type="scientific">Paraburkholderia acidisoli</name>
    <dbReference type="NCBI Taxonomy" id="2571748"/>
    <lineage>
        <taxon>Bacteria</taxon>
        <taxon>Pseudomonadati</taxon>
        <taxon>Pseudomonadota</taxon>
        <taxon>Betaproteobacteria</taxon>
        <taxon>Burkholderiales</taxon>
        <taxon>Burkholderiaceae</taxon>
        <taxon>Paraburkholderia</taxon>
    </lineage>
</organism>
<comment type="similarity">
    <text evidence="1 9 10">Belongs to the acetokinase family.</text>
</comment>
<evidence type="ECO:0000313" key="11">
    <source>
        <dbReference type="EMBL" id="QGZ66061.1"/>
    </source>
</evidence>
<dbReference type="PANTHER" id="PTHR21060">
    <property type="entry name" value="ACETATE KINASE"/>
    <property type="match status" value="1"/>
</dbReference>
<feature type="binding site" evidence="9">
    <location>
        <position position="98"/>
    </location>
    <ligand>
        <name>substrate</name>
    </ligand>
</feature>
<feature type="binding site" evidence="9">
    <location>
        <position position="372"/>
    </location>
    <ligand>
        <name>Mg(2+)</name>
        <dbReference type="ChEBI" id="CHEBI:18420"/>
    </ligand>
</feature>
<dbReference type="Gene3D" id="3.30.420.40">
    <property type="match status" value="2"/>
</dbReference>
<comment type="cofactor">
    <cofactor evidence="9">
        <name>Mg(2+)</name>
        <dbReference type="ChEBI" id="CHEBI:18420"/>
    </cofactor>
    <cofactor evidence="9">
        <name>Mn(2+)</name>
        <dbReference type="ChEBI" id="CHEBI:29035"/>
    </cofactor>
    <text evidence="9">Mg(2+). Can also accept Mn(2+).</text>
</comment>
<accession>A0A7Z2GQD3</accession>
<comment type="subunit">
    <text evidence="9">Homodimer.</text>
</comment>
<dbReference type="GO" id="GO:0005524">
    <property type="term" value="F:ATP binding"/>
    <property type="evidence" value="ECO:0007669"/>
    <property type="project" value="UniProtKB-KW"/>
</dbReference>
<feature type="site" description="Transition state stabilizer" evidence="9">
    <location>
        <position position="186"/>
    </location>
</feature>
<dbReference type="InterPro" id="IPR023865">
    <property type="entry name" value="Aliphatic_acid_kinase_CS"/>
</dbReference>
<dbReference type="InterPro" id="IPR004372">
    <property type="entry name" value="Ac/propionate_kinase"/>
</dbReference>
<keyword evidence="12" id="KW-1185">Reference proteome</keyword>
<dbReference type="GO" id="GO:0005829">
    <property type="term" value="C:cytosol"/>
    <property type="evidence" value="ECO:0007669"/>
    <property type="project" value="TreeGrafter"/>
</dbReference>
<dbReference type="EMBL" id="CP046916">
    <property type="protein sequence ID" value="QGZ66061.1"/>
    <property type="molecule type" value="Genomic_DNA"/>
</dbReference>
<feature type="binding site" evidence="9">
    <location>
        <begin position="332"/>
        <end position="336"/>
    </location>
    <ligand>
        <name>ATP</name>
        <dbReference type="ChEBI" id="CHEBI:30616"/>
    </ligand>
</feature>
<evidence type="ECO:0000256" key="8">
    <source>
        <dbReference type="ARBA" id="ARBA00022842"/>
    </source>
</evidence>
<keyword evidence="3 9" id="KW-0808">Transferase</keyword>
<feature type="binding site" evidence="9">
    <location>
        <begin position="209"/>
        <end position="213"/>
    </location>
    <ligand>
        <name>ATP</name>
        <dbReference type="ChEBI" id="CHEBI:30616"/>
    </ligand>
</feature>
<evidence type="ECO:0000256" key="2">
    <source>
        <dbReference type="ARBA" id="ARBA00022490"/>
    </source>
</evidence>
<keyword evidence="6 9" id="KW-0418">Kinase</keyword>
<dbReference type="KEGG" id="pacs:FAZ98_30050"/>
<sequence>MSARDTVLALNSGSSSLKFALFAREAGDAGQAAAAKPIVEGSASGIGRDDGRFVMQAADGSIHVDTARRFKTQTEVLAQIAAAFDEHALARPLAVGHRVVHGGPHLREHCVLTAQVRETLAASVHFAPLHIPPALGLIDEATKMFGNAKQIACFDTAFHRTLPDRASHFALPRRYAQQGVIRYGFHGLSYESLVRRLGASLPARAVFAHLGNGSSLCAVQDGVSIDTTMGMTPTGGVPMGTRTGDLDPGVLLHLMRTEQLDADALETLVNHESGLAGLSGGESQMQTLTERAQRGDADAALAVEAFTSAVRKTVGAYAALMGGIDMLVFTGGIGEHSAEVRERVCGELGFLGLRARETNGLAANVVTLRAEEEAQIAEHCRALLA</sequence>
<dbReference type="GO" id="GO:0006085">
    <property type="term" value="P:acetyl-CoA biosynthetic process"/>
    <property type="evidence" value="ECO:0007669"/>
    <property type="project" value="UniProtKB-UniRule"/>
</dbReference>
<comment type="subcellular location">
    <subcellularLocation>
        <location evidence="9">Cytoplasm</location>
    </subcellularLocation>
</comment>
<evidence type="ECO:0000256" key="7">
    <source>
        <dbReference type="ARBA" id="ARBA00022840"/>
    </source>
</evidence>
<dbReference type="PRINTS" id="PR00471">
    <property type="entry name" value="ACETATEKNASE"/>
</dbReference>
<keyword evidence="7 9" id="KW-0067">ATP-binding</keyword>
<feature type="site" description="Transition state stabilizer" evidence="9">
    <location>
        <position position="242"/>
    </location>
</feature>
<proteinExistence type="inferred from homology"/>
<dbReference type="GO" id="GO:0006083">
    <property type="term" value="P:acetate metabolic process"/>
    <property type="evidence" value="ECO:0007669"/>
    <property type="project" value="TreeGrafter"/>
</dbReference>
<dbReference type="UniPathway" id="UPA00340">
    <property type="reaction ID" value="UER00458"/>
</dbReference>
<keyword evidence="8 9" id="KW-0460">Magnesium</keyword>
<dbReference type="AlphaFoldDB" id="A0A7Z2GQD3"/>
<dbReference type="PANTHER" id="PTHR21060:SF21">
    <property type="entry name" value="ACETATE KINASE"/>
    <property type="match status" value="1"/>
</dbReference>
<dbReference type="RefSeq" id="WP_158957140.1">
    <property type="nucleotide sequence ID" value="NZ_CP046916.1"/>
</dbReference>
<keyword evidence="5 9" id="KW-0547">Nucleotide-binding</keyword>
<evidence type="ECO:0000256" key="1">
    <source>
        <dbReference type="ARBA" id="ARBA00008748"/>
    </source>
</evidence>
<evidence type="ECO:0000256" key="5">
    <source>
        <dbReference type="ARBA" id="ARBA00022741"/>
    </source>
</evidence>
<reference evidence="11 12" key="1">
    <citation type="submission" date="2019-12" db="EMBL/GenBank/DDBJ databases">
        <title>Paraburkholderia acidiphila 7Q-K02 sp. nov and Paraburkholderia acidisoli DHF22 sp. nov., two strains isolated from forest soil.</title>
        <authorList>
            <person name="Gao Z."/>
            <person name="Qiu L."/>
        </authorList>
    </citation>
    <scope>NUCLEOTIDE SEQUENCE [LARGE SCALE GENOMIC DNA]</scope>
    <source>
        <strain evidence="11 12">DHF22</strain>
    </source>
</reference>
<feature type="active site" description="Proton donor/acceptor" evidence="9">
    <location>
        <position position="155"/>
    </location>
</feature>
<evidence type="ECO:0000256" key="9">
    <source>
        <dbReference type="HAMAP-Rule" id="MF_00020"/>
    </source>
</evidence>
<feature type="binding site" evidence="9">
    <location>
        <position position="18"/>
    </location>
    <ligand>
        <name>ATP</name>
        <dbReference type="ChEBI" id="CHEBI:30616"/>
    </ligand>
</feature>
<evidence type="ECO:0000256" key="3">
    <source>
        <dbReference type="ARBA" id="ARBA00022679"/>
    </source>
</evidence>
<dbReference type="Pfam" id="PF00871">
    <property type="entry name" value="Acetate_kinase"/>
    <property type="match status" value="1"/>
</dbReference>
<dbReference type="EC" id="2.7.2.1" evidence="9"/>
<dbReference type="GO" id="GO:0000287">
    <property type="term" value="F:magnesium ion binding"/>
    <property type="evidence" value="ECO:0007669"/>
    <property type="project" value="UniProtKB-UniRule"/>
</dbReference>
<gene>
    <name evidence="9" type="primary">ackA</name>
    <name evidence="11" type="ORF">FAZ98_30050</name>
</gene>
<comment type="caution">
    <text evidence="9">Lacks conserved residue(s) required for the propagation of feature annotation.</text>
</comment>
<dbReference type="HAMAP" id="MF_00020">
    <property type="entry name" value="Acetate_kinase"/>
    <property type="match status" value="1"/>
</dbReference>
<dbReference type="SUPFAM" id="SSF53067">
    <property type="entry name" value="Actin-like ATPase domain"/>
    <property type="match status" value="2"/>
</dbReference>
<dbReference type="PROSITE" id="PS01076">
    <property type="entry name" value="ACETATE_KINASE_2"/>
    <property type="match status" value="1"/>
</dbReference>
<keyword evidence="4 9" id="KW-0479">Metal-binding</keyword>
<evidence type="ECO:0000256" key="4">
    <source>
        <dbReference type="ARBA" id="ARBA00022723"/>
    </source>
</evidence>
<dbReference type="GO" id="GO:0008776">
    <property type="term" value="F:acetate kinase activity"/>
    <property type="evidence" value="ECO:0007669"/>
    <property type="project" value="UniProtKB-UniRule"/>
</dbReference>
<feature type="binding site" evidence="9">
    <location>
        <position position="11"/>
    </location>
    <ligand>
        <name>Mg(2+)</name>
        <dbReference type="ChEBI" id="CHEBI:18420"/>
    </ligand>
</feature>
<dbReference type="Proteomes" id="UP000433577">
    <property type="component" value="Chromosome 4"/>
</dbReference>
<evidence type="ECO:0000256" key="6">
    <source>
        <dbReference type="ARBA" id="ARBA00022777"/>
    </source>
</evidence>
<dbReference type="OrthoDB" id="9802453at2"/>
<dbReference type="InterPro" id="IPR043129">
    <property type="entry name" value="ATPase_NBD"/>
</dbReference>
<dbReference type="PROSITE" id="PS01075">
    <property type="entry name" value="ACETATE_KINASE_1"/>
    <property type="match status" value="1"/>
</dbReference>
<evidence type="ECO:0000256" key="10">
    <source>
        <dbReference type="RuleBase" id="RU003835"/>
    </source>
</evidence>
<evidence type="ECO:0000313" key="12">
    <source>
        <dbReference type="Proteomes" id="UP000433577"/>
    </source>
</evidence>
<protein>
    <recommendedName>
        <fullName evidence="9">Acetate kinase</fullName>
        <ecNumber evidence="9">2.7.2.1</ecNumber>
    </recommendedName>
    <alternativeName>
        <fullName evidence="9">Acetokinase</fullName>
    </alternativeName>
</protein>
<dbReference type="NCBIfam" id="TIGR00016">
    <property type="entry name" value="ackA"/>
    <property type="match status" value="1"/>
</dbReference>
<comment type="pathway">
    <text evidence="9">Metabolic intermediate biosynthesis; acetyl-CoA biosynthesis; acetyl-CoA from acetate: step 1/2.</text>
</comment>
<comment type="catalytic activity">
    <reaction evidence="9">
        <text>acetate + ATP = acetyl phosphate + ADP</text>
        <dbReference type="Rhea" id="RHEA:11352"/>
        <dbReference type="ChEBI" id="CHEBI:22191"/>
        <dbReference type="ChEBI" id="CHEBI:30089"/>
        <dbReference type="ChEBI" id="CHEBI:30616"/>
        <dbReference type="ChEBI" id="CHEBI:456216"/>
        <dbReference type="EC" id="2.7.2.1"/>
    </reaction>
</comment>
<dbReference type="InterPro" id="IPR000890">
    <property type="entry name" value="Aliphatic_acid_kin_short-chain"/>
</dbReference>
<name>A0A7Z2GQD3_9BURK</name>